<dbReference type="RefSeq" id="XP_013398225.1">
    <property type="nucleotide sequence ID" value="XM_013542771.1"/>
</dbReference>
<name>A0A1S3IJ05_LINAN</name>
<keyword evidence="2" id="KW-1185">Reference proteome</keyword>
<sequence>MGCVVGTSGISALRLPVFNRQYWWYPAINFETERTAIKSETYSKKSALTALRVLWSGVTRQRNNGQCARWYFTFNGTECSNPGTIESIKYTHYIDAGNVDLHSPFTVQGTCVGLPAGDITLNFAVSHCSGYSGEDACTGWGSSSNMMAEEIFLDTY</sequence>
<gene>
    <name evidence="3" type="primary">LOC106164754</name>
</gene>
<reference evidence="3" key="1">
    <citation type="submission" date="2025-08" db="UniProtKB">
        <authorList>
            <consortium name="RefSeq"/>
        </authorList>
    </citation>
    <scope>IDENTIFICATION</scope>
    <source>
        <tissue evidence="3">Gonads</tissue>
    </source>
</reference>
<protein>
    <submittedName>
        <fullName evidence="3">Collagen triple helix repeat-containing protein 1-like</fullName>
    </submittedName>
</protein>
<evidence type="ECO:0000313" key="2">
    <source>
        <dbReference type="Proteomes" id="UP000085678"/>
    </source>
</evidence>
<feature type="domain" description="CTHRC1 C-terminal" evidence="1">
    <location>
        <begin position="21"/>
        <end position="146"/>
    </location>
</feature>
<evidence type="ECO:0000313" key="3">
    <source>
        <dbReference type="RefSeq" id="XP_013398225.1"/>
    </source>
</evidence>
<dbReference type="KEGG" id="lak:106164754"/>
<dbReference type="InterPro" id="IPR057873">
    <property type="entry name" value="CTHRC1_C"/>
</dbReference>
<evidence type="ECO:0000259" key="1">
    <source>
        <dbReference type="Pfam" id="PF25815"/>
    </source>
</evidence>
<accession>A0A1S3IJ05</accession>
<organism evidence="2 3">
    <name type="scientific">Lingula anatina</name>
    <name type="common">Brachiopod</name>
    <name type="synonym">Lingula unguis</name>
    <dbReference type="NCBI Taxonomy" id="7574"/>
    <lineage>
        <taxon>Eukaryota</taxon>
        <taxon>Metazoa</taxon>
        <taxon>Spiralia</taxon>
        <taxon>Lophotrochozoa</taxon>
        <taxon>Brachiopoda</taxon>
        <taxon>Linguliformea</taxon>
        <taxon>Lingulata</taxon>
        <taxon>Lingulida</taxon>
        <taxon>Linguloidea</taxon>
        <taxon>Lingulidae</taxon>
        <taxon>Lingula</taxon>
    </lineage>
</organism>
<dbReference type="AlphaFoldDB" id="A0A1S3IJ05"/>
<dbReference type="Proteomes" id="UP000085678">
    <property type="component" value="Unplaced"/>
</dbReference>
<dbReference type="InParanoid" id="A0A1S3IJ05"/>
<dbReference type="OrthoDB" id="5983381at2759"/>
<proteinExistence type="predicted"/>
<dbReference type="Pfam" id="PF25815">
    <property type="entry name" value="CTHRC1_C"/>
    <property type="match status" value="1"/>
</dbReference>
<dbReference type="GeneID" id="106164754"/>